<dbReference type="EMBL" id="JACSRA010000004">
    <property type="protein sequence ID" value="MBD7910488.1"/>
    <property type="molecule type" value="Genomic_DNA"/>
</dbReference>
<organism evidence="7 8">
    <name type="scientific">Clostridium cibarium</name>
    <dbReference type="NCBI Taxonomy" id="2762247"/>
    <lineage>
        <taxon>Bacteria</taxon>
        <taxon>Bacillati</taxon>
        <taxon>Bacillota</taxon>
        <taxon>Clostridia</taxon>
        <taxon>Eubacteriales</taxon>
        <taxon>Clostridiaceae</taxon>
        <taxon>Clostridium</taxon>
    </lineage>
</organism>
<dbReference type="RefSeq" id="WP_143314938.1">
    <property type="nucleotide sequence ID" value="NZ_JACSRA010000004.1"/>
</dbReference>
<evidence type="ECO:0000256" key="3">
    <source>
        <dbReference type="ARBA" id="ARBA00023027"/>
    </source>
</evidence>
<keyword evidence="2 4" id="KW-0560">Oxidoreductase</keyword>
<dbReference type="InterPro" id="IPR029752">
    <property type="entry name" value="D-isomer_DH_CS1"/>
</dbReference>
<dbReference type="InterPro" id="IPR036291">
    <property type="entry name" value="NAD(P)-bd_dom_sf"/>
</dbReference>
<reference evidence="7 8" key="1">
    <citation type="submission" date="2020-08" db="EMBL/GenBank/DDBJ databases">
        <title>A Genomic Blueprint of the Chicken Gut Microbiome.</title>
        <authorList>
            <person name="Gilroy R."/>
            <person name="Ravi A."/>
            <person name="Getino M."/>
            <person name="Pursley I."/>
            <person name="Horton D.L."/>
            <person name="Alikhan N.-F."/>
            <person name="Baker D."/>
            <person name="Gharbi K."/>
            <person name="Hall N."/>
            <person name="Watson M."/>
            <person name="Adriaenssens E.M."/>
            <person name="Foster-Nyarko E."/>
            <person name="Jarju S."/>
            <person name="Secka A."/>
            <person name="Antonio M."/>
            <person name="Oren A."/>
            <person name="Chaudhuri R."/>
            <person name="La Ragione R.M."/>
            <person name="Hildebrand F."/>
            <person name="Pallen M.J."/>
        </authorList>
    </citation>
    <scope>NUCLEOTIDE SEQUENCE [LARGE SCALE GENOMIC DNA]</scope>
    <source>
        <strain evidence="7 8">Sa3CVN1</strain>
    </source>
</reference>
<dbReference type="InterPro" id="IPR050418">
    <property type="entry name" value="D-iso_2-hydroxyacid_DH_PdxB"/>
</dbReference>
<evidence type="ECO:0000259" key="5">
    <source>
        <dbReference type="Pfam" id="PF00389"/>
    </source>
</evidence>
<proteinExistence type="inferred from homology"/>
<dbReference type="PROSITE" id="PS00065">
    <property type="entry name" value="D_2_HYDROXYACID_DH_1"/>
    <property type="match status" value="1"/>
</dbReference>
<name>A0ABR8PQN4_9CLOT</name>
<dbReference type="Proteomes" id="UP000627781">
    <property type="component" value="Unassembled WGS sequence"/>
</dbReference>
<keyword evidence="8" id="KW-1185">Reference proteome</keyword>
<evidence type="ECO:0000313" key="8">
    <source>
        <dbReference type="Proteomes" id="UP000627781"/>
    </source>
</evidence>
<feature type="domain" description="D-isomer specific 2-hydroxyacid dehydrogenase NAD-binding" evidence="6">
    <location>
        <begin position="113"/>
        <end position="291"/>
    </location>
</feature>
<dbReference type="InterPro" id="IPR006140">
    <property type="entry name" value="D-isomer_DH_NAD-bd"/>
</dbReference>
<comment type="caution">
    <text evidence="7">The sequence shown here is derived from an EMBL/GenBank/DDBJ whole genome shotgun (WGS) entry which is preliminary data.</text>
</comment>
<evidence type="ECO:0000256" key="4">
    <source>
        <dbReference type="RuleBase" id="RU003719"/>
    </source>
</evidence>
<comment type="similarity">
    <text evidence="1 4">Belongs to the D-isomer specific 2-hydroxyacid dehydrogenase family.</text>
</comment>
<sequence length="327" mass="36684">MKIVICDYEDVLIRDIEYEKNLIMNGLEGAEVIIYSYNSGKKEFIETIKDADGIITAFLEIDEEVLNRVEKLKCISINAVGYDNVDIKTASEKGIAVCAINEYCTQEVADHTLALILSLTRGIKHYTNDLDNKRIWQYQTISGLRRLEGQKLGIFGYGKIGKAVAKRALAFGMEVITFDPYVSKEDCESDGVQLVSAEYILEKSDIISNHMSQSNENKEFFNIETFKKMNKSPLFINVARGSSVNEDDLVKALDEGYISGAGLDVLGNENPELGQNKLLNRENVIITPHAAFYSDTSMKELQRISCENMINYLNGELKKVSKIIATN</sequence>
<dbReference type="PANTHER" id="PTHR43761:SF1">
    <property type="entry name" value="D-ISOMER SPECIFIC 2-HYDROXYACID DEHYDROGENASE CATALYTIC DOMAIN-CONTAINING PROTEIN-RELATED"/>
    <property type="match status" value="1"/>
</dbReference>
<feature type="domain" description="D-isomer specific 2-hydroxyacid dehydrogenase catalytic" evidence="5">
    <location>
        <begin position="19"/>
        <end position="316"/>
    </location>
</feature>
<dbReference type="Pfam" id="PF00389">
    <property type="entry name" value="2-Hacid_dh"/>
    <property type="match status" value="1"/>
</dbReference>
<dbReference type="InterPro" id="IPR043322">
    <property type="entry name" value="CtBP"/>
</dbReference>
<evidence type="ECO:0000259" key="6">
    <source>
        <dbReference type="Pfam" id="PF02826"/>
    </source>
</evidence>
<protein>
    <submittedName>
        <fullName evidence="7">C-terminal binding protein</fullName>
    </submittedName>
</protein>
<dbReference type="Pfam" id="PF02826">
    <property type="entry name" value="2-Hacid_dh_C"/>
    <property type="match status" value="1"/>
</dbReference>
<dbReference type="SUPFAM" id="SSF51735">
    <property type="entry name" value="NAD(P)-binding Rossmann-fold domains"/>
    <property type="match status" value="1"/>
</dbReference>
<evidence type="ECO:0000256" key="2">
    <source>
        <dbReference type="ARBA" id="ARBA00023002"/>
    </source>
</evidence>
<dbReference type="Gene3D" id="3.40.50.720">
    <property type="entry name" value="NAD(P)-binding Rossmann-like Domain"/>
    <property type="match status" value="2"/>
</dbReference>
<dbReference type="SUPFAM" id="SSF52283">
    <property type="entry name" value="Formate/glycerate dehydrogenase catalytic domain-like"/>
    <property type="match status" value="1"/>
</dbReference>
<keyword evidence="3" id="KW-0520">NAD</keyword>
<dbReference type="InterPro" id="IPR006139">
    <property type="entry name" value="D-isomer_2_OHA_DH_cat_dom"/>
</dbReference>
<gene>
    <name evidence="7" type="ORF">H9661_03855</name>
</gene>
<evidence type="ECO:0000313" key="7">
    <source>
        <dbReference type="EMBL" id="MBD7910488.1"/>
    </source>
</evidence>
<evidence type="ECO:0000256" key="1">
    <source>
        <dbReference type="ARBA" id="ARBA00005854"/>
    </source>
</evidence>
<dbReference type="PANTHER" id="PTHR43761">
    <property type="entry name" value="D-ISOMER SPECIFIC 2-HYDROXYACID DEHYDROGENASE FAMILY PROTEIN (AFU_ORTHOLOGUE AFUA_1G13630)"/>
    <property type="match status" value="1"/>
</dbReference>
<accession>A0ABR8PQN4</accession>
<dbReference type="CDD" id="cd05299">
    <property type="entry name" value="CtBP_dh"/>
    <property type="match status" value="1"/>
</dbReference>